<dbReference type="InterPro" id="IPR050058">
    <property type="entry name" value="Ala-tRNA_ligase"/>
</dbReference>
<dbReference type="SUPFAM" id="SSF50447">
    <property type="entry name" value="Translation proteins"/>
    <property type="match status" value="1"/>
</dbReference>
<keyword evidence="1" id="KW-0175">Coiled coil</keyword>
<sequence>MTDRIPIEQRPSNEIDAADCGSASSFLVPGNGVRPMSGQRAAAEPYATRFETEVTAIDGRRVRLETSYFYGESGGQPADRGTIGGIAVDDVRLEDGEHIHVLADDPSFRSGQRVLCSVDWTFRMYCMRAHTASHALYGAGRRVLEDLGYGGFDIGEEKVRVDLETSSEIDDETLLELESLVNRAVWESRPVSWEDVPVADARDRDRIAFNEATEDGAFQQGRVRIVTIGGAGENGGGSGTRARTPSGGPTVTTSTDGSAEPWDVAACGGTHVRNTREIGPVTVLDRSNPGEGLTRIEFSVGPDAIDRRRAEKAAALTARRTLGVPLSDVGDELARLRDEREAASERARSLERDLVETKLEGSEPFERDELEWVTTTVAEMEMDTNDAGELAREAAGEVADVVVIAGGTDTAYVVVATDATSSLSAETVVAEVTDAFGGGGGGSVTLAQAGGFDATPAEITAALEP</sequence>
<comment type="caution">
    <text evidence="4">The sequence shown here is derived from an EMBL/GenBank/DDBJ whole genome shotgun (WGS) entry which is preliminary data.</text>
</comment>
<dbReference type="STRING" id="1230458.C484_12296"/>
<dbReference type="GO" id="GO:0003676">
    <property type="term" value="F:nucleic acid binding"/>
    <property type="evidence" value="ECO:0007669"/>
    <property type="project" value="InterPro"/>
</dbReference>
<dbReference type="PANTHER" id="PTHR11777">
    <property type="entry name" value="ALANYL-TRNA SYNTHETASE"/>
    <property type="match status" value="1"/>
</dbReference>
<accession>L9ZWZ8</accession>
<dbReference type="PROSITE" id="PS50860">
    <property type="entry name" value="AA_TRNA_LIGASE_II_ALA"/>
    <property type="match status" value="1"/>
</dbReference>
<keyword evidence="4" id="KW-0436">Ligase</keyword>
<dbReference type="InterPro" id="IPR018165">
    <property type="entry name" value="Ala-tRNA-synth_IIc_core"/>
</dbReference>
<evidence type="ECO:0000256" key="1">
    <source>
        <dbReference type="SAM" id="Coils"/>
    </source>
</evidence>
<dbReference type="InterPro" id="IPR018163">
    <property type="entry name" value="Thr/Ala-tRNA-synth_IIc_edit"/>
</dbReference>
<feature type="domain" description="Alanyl-transfer RNA synthetases family profile" evidence="3">
    <location>
        <begin position="62"/>
        <end position="310"/>
    </location>
</feature>
<reference evidence="4 5" key="1">
    <citation type="journal article" date="2014" name="PLoS Genet.">
        <title>Phylogenetically driven sequencing of extremely halophilic archaea reveals strategies for static and dynamic osmo-response.</title>
        <authorList>
            <person name="Becker E.A."/>
            <person name="Seitzer P.M."/>
            <person name="Tritt A."/>
            <person name="Larsen D."/>
            <person name="Krusor M."/>
            <person name="Yao A.I."/>
            <person name="Wu D."/>
            <person name="Madern D."/>
            <person name="Eisen J.A."/>
            <person name="Darling A.E."/>
            <person name="Facciotti M.T."/>
        </authorList>
    </citation>
    <scope>NUCLEOTIDE SEQUENCE [LARGE SCALE GENOMIC DNA]</scope>
    <source>
        <strain evidence="4 5">DSM 12281</strain>
    </source>
</reference>
<feature type="region of interest" description="Disordered" evidence="2">
    <location>
        <begin position="228"/>
        <end position="260"/>
    </location>
</feature>
<keyword evidence="5" id="KW-1185">Reference proteome</keyword>
<dbReference type="GO" id="GO:0004813">
    <property type="term" value="F:alanine-tRNA ligase activity"/>
    <property type="evidence" value="ECO:0007669"/>
    <property type="project" value="InterPro"/>
</dbReference>
<evidence type="ECO:0000313" key="4">
    <source>
        <dbReference type="EMBL" id="ELY91005.1"/>
    </source>
</evidence>
<dbReference type="GO" id="GO:0005524">
    <property type="term" value="F:ATP binding"/>
    <property type="evidence" value="ECO:0007669"/>
    <property type="project" value="InterPro"/>
</dbReference>
<dbReference type="PANTHER" id="PTHR11777:SF9">
    <property type="entry name" value="ALANINE--TRNA LIGASE, CYTOPLASMIC"/>
    <property type="match status" value="1"/>
</dbReference>
<dbReference type="Pfam" id="PF07973">
    <property type="entry name" value="tRNA_SAD"/>
    <property type="match status" value="1"/>
</dbReference>
<dbReference type="InterPro" id="IPR009000">
    <property type="entry name" value="Transl_B-barrel_sf"/>
</dbReference>
<dbReference type="SMART" id="SM00863">
    <property type="entry name" value="tRNA_SAD"/>
    <property type="match status" value="1"/>
</dbReference>
<dbReference type="Gene3D" id="2.40.30.130">
    <property type="match status" value="1"/>
</dbReference>
<feature type="coiled-coil region" evidence="1">
    <location>
        <begin position="326"/>
        <end position="360"/>
    </location>
</feature>
<feature type="compositionally biased region" description="Low complexity" evidence="2">
    <location>
        <begin position="244"/>
        <end position="258"/>
    </location>
</feature>
<dbReference type="Gene3D" id="3.30.980.10">
    <property type="entry name" value="Threonyl-trna Synthetase, Chain A, domain 2"/>
    <property type="match status" value="1"/>
</dbReference>
<evidence type="ECO:0000313" key="5">
    <source>
        <dbReference type="Proteomes" id="UP000011648"/>
    </source>
</evidence>
<feature type="compositionally biased region" description="Gly residues" evidence="2">
    <location>
        <begin position="229"/>
        <end position="239"/>
    </location>
</feature>
<organism evidence="4 5">
    <name type="scientific">Natrialba taiwanensis DSM 12281</name>
    <dbReference type="NCBI Taxonomy" id="1230458"/>
    <lineage>
        <taxon>Archaea</taxon>
        <taxon>Methanobacteriati</taxon>
        <taxon>Methanobacteriota</taxon>
        <taxon>Stenosarchaea group</taxon>
        <taxon>Halobacteria</taxon>
        <taxon>Halobacteriales</taxon>
        <taxon>Natrialbaceae</taxon>
        <taxon>Natrialba</taxon>
    </lineage>
</organism>
<name>L9ZWZ8_9EURY</name>
<dbReference type="SUPFAM" id="SSF55186">
    <property type="entry name" value="ThrRS/AlaRS common domain"/>
    <property type="match status" value="1"/>
</dbReference>
<proteinExistence type="predicted"/>
<dbReference type="GO" id="GO:0002161">
    <property type="term" value="F:aminoacyl-tRNA deacylase activity"/>
    <property type="evidence" value="ECO:0007669"/>
    <property type="project" value="UniProtKB-ARBA"/>
</dbReference>
<evidence type="ECO:0000259" key="3">
    <source>
        <dbReference type="PROSITE" id="PS50860"/>
    </source>
</evidence>
<dbReference type="EMBL" id="AOIL01000042">
    <property type="protein sequence ID" value="ELY91005.1"/>
    <property type="molecule type" value="Genomic_DNA"/>
</dbReference>
<dbReference type="PATRIC" id="fig|1230458.4.peg.2475"/>
<protein>
    <submittedName>
        <fullName evidence="4">Threonyl/alanyl tRNA synthetase SAD</fullName>
    </submittedName>
</protein>
<dbReference type="InterPro" id="IPR012947">
    <property type="entry name" value="tRNA_SAD"/>
</dbReference>
<dbReference type="Gene3D" id="3.10.310.40">
    <property type="match status" value="1"/>
</dbReference>
<dbReference type="Proteomes" id="UP000011648">
    <property type="component" value="Unassembled WGS sequence"/>
</dbReference>
<evidence type="ECO:0000256" key="2">
    <source>
        <dbReference type="SAM" id="MobiDB-lite"/>
    </source>
</evidence>
<dbReference type="AlphaFoldDB" id="L9ZWZ8"/>
<keyword evidence="4" id="KW-0030">Aminoacyl-tRNA synthetase</keyword>
<gene>
    <name evidence="4" type="ORF">C484_12296</name>
</gene>
<dbReference type="GO" id="GO:0006419">
    <property type="term" value="P:alanyl-tRNA aminoacylation"/>
    <property type="evidence" value="ECO:0007669"/>
    <property type="project" value="InterPro"/>
</dbReference>